<feature type="domain" description="Conserved virulence factor B-like winged helix" evidence="3">
    <location>
        <begin position="224"/>
        <end position="282"/>
    </location>
</feature>
<feature type="domain" description="Conserved virulence factor B first S1" evidence="2">
    <location>
        <begin position="12"/>
        <end position="62"/>
    </location>
</feature>
<name>K8ZC93_9ENTE</name>
<evidence type="ECO:0000259" key="3">
    <source>
        <dbReference type="Pfam" id="PF17783"/>
    </source>
</evidence>
<dbReference type="PANTHER" id="PTHR37296">
    <property type="entry name" value="CONSERVED VIRULENCE FACTOR B"/>
    <property type="match status" value="1"/>
</dbReference>
<sequence>MNTEIATVIVGMVTDENEKDYFVQKKGITYQLSKNEGEHRLGDHVEGFVYRNQKGQLKMTTKIPRIRQKHYAFGVVTKVRKDLGVFVNIGLPDKDIVVSCDDLPALTQLWPKEGDHLMISLTVDEKERVWGKLASENVIRSVTRRGTKEEHNQNVEAIVVQPKLVGTYVLTTQYQLGFIHPSERYVEPRLGERVSARVIGVRPDGVLNLSLKPRAHEVIAPDAAMIMTFLEQSPLGALPFSDRSTPEEIQKQFAISKGQFKRALGKLLKEGKVYQKDGWIYLKEE</sequence>
<evidence type="ECO:0000259" key="4">
    <source>
        <dbReference type="Pfam" id="PF21191"/>
    </source>
</evidence>
<gene>
    <name evidence="6" type="ORF">C683_0428</name>
</gene>
<reference evidence="6 7" key="1">
    <citation type="journal article" date="2013" name="Genome Announc.">
        <title>Draft Genome Sequence of Catellicoccus marimammalium, a Novel Species Commonly Found in Gull Feces.</title>
        <authorList>
            <person name="Weigand M.R."/>
            <person name="Ryu H."/>
            <person name="Bozcek L."/>
            <person name="Konstantinidis K.T."/>
            <person name="Santo Domingo J.W."/>
        </authorList>
    </citation>
    <scope>NUCLEOTIDE SEQUENCE [LARGE SCALE GENOMIC DNA]</scope>
    <source>
        <strain evidence="6 7">M35/04/3</strain>
    </source>
</reference>
<keyword evidence="7" id="KW-1185">Reference proteome</keyword>
<dbReference type="InterPro" id="IPR048588">
    <property type="entry name" value="CvfB_S1_2nd"/>
</dbReference>
<dbReference type="PANTHER" id="PTHR37296:SF1">
    <property type="entry name" value="CONSERVED VIRULENCE FACTOR B"/>
    <property type="match status" value="1"/>
</dbReference>
<evidence type="ECO:0000313" key="7">
    <source>
        <dbReference type="Proteomes" id="UP000016057"/>
    </source>
</evidence>
<evidence type="ECO:0000259" key="5">
    <source>
        <dbReference type="Pfam" id="PF21543"/>
    </source>
</evidence>
<protein>
    <submittedName>
        <fullName evidence="6">S1 RNA binding domain-containing protein</fullName>
    </submittedName>
</protein>
<dbReference type="Pfam" id="PF17783">
    <property type="entry name" value="WHD_CvfB"/>
    <property type="match status" value="1"/>
</dbReference>
<dbReference type="Gene3D" id="2.40.50.140">
    <property type="entry name" value="Nucleic acid-binding proteins"/>
    <property type="match status" value="2"/>
</dbReference>
<dbReference type="AlphaFoldDB" id="K8ZC93"/>
<organism evidence="6 7">
    <name type="scientific">Catellicoccus marimammalium M35/04/3</name>
    <dbReference type="NCBI Taxonomy" id="1234409"/>
    <lineage>
        <taxon>Bacteria</taxon>
        <taxon>Bacillati</taxon>
        <taxon>Bacillota</taxon>
        <taxon>Bacilli</taxon>
        <taxon>Lactobacillales</taxon>
        <taxon>Enterococcaceae</taxon>
        <taxon>Catellicoccus</taxon>
    </lineage>
</organism>
<dbReference type="InterPro" id="IPR039566">
    <property type="entry name" value="CvfB_S1_st"/>
</dbReference>
<dbReference type="PATRIC" id="fig|1234409.3.peg.395"/>
<comment type="similarity">
    <text evidence="1">Belongs to the CvfB family.</text>
</comment>
<dbReference type="Proteomes" id="UP000016057">
    <property type="component" value="Unassembled WGS sequence"/>
</dbReference>
<dbReference type="Pfam" id="PF21191">
    <property type="entry name" value="CvfB_1st"/>
    <property type="match status" value="1"/>
</dbReference>
<dbReference type="PIRSF" id="PIRSF012524">
    <property type="entry name" value="YitL_S1"/>
    <property type="match status" value="1"/>
</dbReference>
<evidence type="ECO:0000256" key="1">
    <source>
        <dbReference type="PIRNR" id="PIRNR012524"/>
    </source>
</evidence>
<accession>K8ZC93</accession>
<dbReference type="Pfam" id="PF21543">
    <property type="entry name" value="CvfB_2nd"/>
    <property type="match status" value="1"/>
</dbReference>
<dbReference type="InterPro" id="IPR036388">
    <property type="entry name" value="WH-like_DNA-bd_sf"/>
</dbReference>
<feature type="domain" description="Conserved virulence factor B second S1" evidence="4">
    <location>
        <begin position="71"/>
        <end position="132"/>
    </location>
</feature>
<dbReference type="InterPro" id="IPR048587">
    <property type="entry name" value="CvfB_S1_3rd"/>
</dbReference>
<dbReference type="RefSeq" id="WP_009488902.1">
    <property type="nucleotide sequence ID" value="NZ_AMYT01000011.1"/>
</dbReference>
<evidence type="ECO:0000259" key="2">
    <source>
        <dbReference type="Pfam" id="PF13509"/>
    </source>
</evidence>
<proteinExistence type="inferred from homology"/>
<comment type="caution">
    <text evidence="6">The sequence shown here is derived from an EMBL/GenBank/DDBJ whole genome shotgun (WGS) entry which is preliminary data.</text>
</comment>
<dbReference type="InterPro" id="IPR014464">
    <property type="entry name" value="CvfB_fam"/>
</dbReference>
<dbReference type="Pfam" id="PF13509">
    <property type="entry name" value="S1_2"/>
    <property type="match status" value="1"/>
</dbReference>
<dbReference type="STRING" id="1234409.C683_0428"/>
<feature type="domain" description="Conserved virulence factor B third S1" evidence="5">
    <location>
        <begin position="140"/>
        <end position="213"/>
    </location>
</feature>
<dbReference type="Gene3D" id="2.40.50.330">
    <property type="match status" value="1"/>
</dbReference>
<evidence type="ECO:0000313" key="6">
    <source>
        <dbReference type="EMBL" id="EKU27647.1"/>
    </source>
</evidence>
<dbReference type="OrthoDB" id="9801597at2"/>
<dbReference type="eggNOG" id="COG2996">
    <property type="taxonomic scope" value="Bacteria"/>
</dbReference>
<dbReference type="Gene3D" id="1.10.10.10">
    <property type="entry name" value="Winged helix-like DNA-binding domain superfamily/Winged helix DNA-binding domain"/>
    <property type="match status" value="1"/>
</dbReference>
<dbReference type="EMBL" id="AMYT01000011">
    <property type="protein sequence ID" value="EKU27647.1"/>
    <property type="molecule type" value="Genomic_DNA"/>
</dbReference>
<dbReference type="InterPro" id="IPR012340">
    <property type="entry name" value="NA-bd_OB-fold"/>
</dbReference>
<dbReference type="InterPro" id="IPR040764">
    <property type="entry name" value="CvfB_WH"/>
</dbReference>